<comment type="caution">
    <text evidence="1">The sequence shown here is derived from an EMBL/GenBank/DDBJ whole genome shotgun (WGS) entry which is preliminary data.</text>
</comment>
<organism evidence="1 2">
    <name type="scientific">[Eubacterium] siraeum DSM 15702</name>
    <dbReference type="NCBI Taxonomy" id="428128"/>
    <lineage>
        <taxon>Bacteria</taxon>
        <taxon>Bacillati</taxon>
        <taxon>Bacillota</taxon>
        <taxon>Clostridia</taxon>
        <taxon>Eubacteriales</taxon>
        <taxon>Oscillospiraceae</taxon>
        <taxon>Oscillospiraceae incertae sedis</taxon>
    </lineage>
</organism>
<protein>
    <recommendedName>
        <fullName evidence="3">Zinc-ribbon domain-containing protein</fullName>
    </recommendedName>
</protein>
<gene>
    <name evidence="1" type="ORF">EUBSIR_00804</name>
</gene>
<evidence type="ECO:0008006" key="3">
    <source>
        <dbReference type="Google" id="ProtNLM"/>
    </source>
</evidence>
<dbReference type="EMBL" id="ABCA03000039">
    <property type="protein sequence ID" value="EDS01278.1"/>
    <property type="molecule type" value="Genomic_DNA"/>
</dbReference>
<reference evidence="1" key="2">
    <citation type="submission" date="2014-06" db="EMBL/GenBank/DDBJ databases">
        <title>Draft genome sequence of Eubacterium siraeum (DSM 15702).</title>
        <authorList>
            <person name="Sudarsanam P."/>
            <person name="Ley R."/>
            <person name="Guruge J."/>
            <person name="Turnbaugh P.J."/>
            <person name="Mahowald M."/>
            <person name="Liep D."/>
            <person name="Gordon J."/>
        </authorList>
    </citation>
    <scope>NUCLEOTIDE SEQUENCE</scope>
    <source>
        <strain evidence="1">DSM 15702</strain>
    </source>
</reference>
<accession>B0MLV5</accession>
<dbReference type="AlphaFoldDB" id="B0MLV5"/>
<proteinExistence type="predicted"/>
<reference evidence="1" key="1">
    <citation type="submission" date="2007-10" db="EMBL/GenBank/DDBJ databases">
        <authorList>
            <person name="Fulton L."/>
            <person name="Clifton S."/>
            <person name="Fulton B."/>
            <person name="Xu J."/>
            <person name="Minx P."/>
            <person name="Pepin K.H."/>
            <person name="Johnson M."/>
            <person name="Thiruvilangam P."/>
            <person name="Bhonagiri V."/>
            <person name="Nash W.E."/>
            <person name="Mardis E.R."/>
            <person name="Wilson R.K."/>
        </authorList>
    </citation>
    <scope>NUCLEOTIDE SEQUENCE [LARGE SCALE GENOMIC DNA]</scope>
    <source>
        <strain evidence="1">DSM 15702</strain>
    </source>
</reference>
<evidence type="ECO:0000313" key="2">
    <source>
        <dbReference type="Proteomes" id="UP000005326"/>
    </source>
</evidence>
<sequence>MLQYKKAFLKGNTAMDFKDEFDFISEKAKQLTDTGIRKADEVIGISKLKLRCIKIDALIKAKYTELGRTMYGMVKNDSSDADRIAQAVMDIDHLYKKMAQCNARIELMKKIVTCPVCGTKNRFSNTYCTACMHKLVSTDEEPEDYAFNPDDAENR</sequence>
<dbReference type="Proteomes" id="UP000005326">
    <property type="component" value="Unassembled WGS sequence"/>
</dbReference>
<name>B0MLV5_9FIRM</name>
<keyword evidence="2" id="KW-1185">Reference proteome</keyword>
<evidence type="ECO:0000313" key="1">
    <source>
        <dbReference type="EMBL" id="EDS01278.1"/>
    </source>
</evidence>